<feature type="transmembrane region" description="Helical" evidence="5">
    <location>
        <begin position="36"/>
        <end position="55"/>
    </location>
</feature>
<protein>
    <submittedName>
        <fullName evidence="7">TMEM198/TM7SF3 family protein</fullName>
    </submittedName>
</protein>
<dbReference type="InterPro" id="IPR040236">
    <property type="entry name" value="TMEM198"/>
</dbReference>
<evidence type="ECO:0000256" key="1">
    <source>
        <dbReference type="ARBA" id="ARBA00004141"/>
    </source>
</evidence>
<proteinExistence type="predicted"/>
<feature type="transmembrane region" description="Helical" evidence="5">
    <location>
        <begin position="174"/>
        <end position="194"/>
    </location>
</feature>
<feature type="domain" description="TM7S3/TM198-like" evidence="6">
    <location>
        <begin position="15"/>
        <end position="190"/>
    </location>
</feature>
<name>A0A4Q1C790_9BACT</name>
<dbReference type="Pfam" id="PF13886">
    <property type="entry name" value="TM7S3_TM198"/>
    <property type="match status" value="1"/>
</dbReference>
<keyword evidence="2 5" id="KW-0812">Transmembrane</keyword>
<dbReference type="GO" id="GO:0005886">
    <property type="term" value="C:plasma membrane"/>
    <property type="evidence" value="ECO:0007669"/>
    <property type="project" value="TreeGrafter"/>
</dbReference>
<accession>A0A4Q1C790</accession>
<evidence type="ECO:0000256" key="5">
    <source>
        <dbReference type="SAM" id="Phobius"/>
    </source>
</evidence>
<keyword evidence="4 5" id="KW-0472">Membrane</keyword>
<keyword evidence="8" id="KW-1185">Reference proteome</keyword>
<evidence type="ECO:0000256" key="2">
    <source>
        <dbReference type="ARBA" id="ARBA00022692"/>
    </source>
</evidence>
<gene>
    <name evidence="7" type="ORF">ESB00_01880</name>
</gene>
<feature type="transmembrane region" description="Helical" evidence="5">
    <location>
        <begin position="62"/>
        <end position="90"/>
    </location>
</feature>
<dbReference type="AlphaFoldDB" id="A0A4Q1C790"/>
<comment type="subcellular location">
    <subcellularLocation>
        <location evidence="1">Membrane</location>
        <topology evidence="1">Multi-pass membrane protein</topology>
    </subcellularLocation>
</comment>
<comment type="caution">
    <text evidence="7">The sequence shown here is derived from an EMBL/GenBank/DDBJ whole genome shotgun (WGS) entry which is preliminary data.</text>
</comment>
<evidence type="ECO:0000256" key="4">
    <source>
        <dbReference type="ARBA" id="ARBA00023136"/>
    </source>
</evidence>
<evidence type="ECO:0000259" key="6">
    <source>
        <dbReference type="Pfam" id="PF13886"/>
    </source>
</evidence>
<dbReference type="EMBL" id="SDHX01000001">
    <property type="protein sequence ID" value="RXK54670.1"/>
    <property type="molecule type" value="Genomic_DNA"/>
</dbReference>
<keyword evidence="3 5" id="KW-1133">Transmembrane helix</keyword>
<sequence>MKELNELYPWISVGAITWGVLDVFFGYRVFKITLSVMGGLFGLAAGHALATAVGFGTGAQVAALVIGALLGAGLAFLLYIAAVFVAGFGFGATLGVLLLANYHHMVSLLTGAVLGIIGGFLAVKMQRILIVLSTALLGAFRAVLALSFFTSQMDWLHYYRQPDHVPALIEGNPWMFPSILGLAAVGVIAQLELGGSAEPKKKTKED</sequence>
<feature type="transmembrane region" description="Helical" evidence="5">
    <location>
        <begin position="7"/>
        <end position="30"/>
    </location>
</feature>
<evidence type="ECO:0000313" key="7">
    <source>
        <dbReference type="EMBL" id="RXK54670.1"/>
    </source>
</evidence>
<evidence type="ECO:0000313" key="8">
    <source>
        <dbReference type="Proteomes" id="UP000290218"/>
    </source>
</evidence>
<dbReference type="InterPro" id="IPR025256">
    <property type="entry name" value="TM7S3/TM198-like_dom"/>
</dbReference>
<dbReference type="Proteomes" id="UP000290218">
    <property type="component" value="Unassembled WGS sequence"/>
</dbReference>
<reference evidence="7 8" key="1">
    <citation type="submission" date="2019-01" db="EMBL/GenBank/DDBJ databases">
        <title>Lacunisphaera sp. strain TWA-58.</title>
        <authorList>
            <person name="Chen W.-M."/>
        </authorList>
    </citation>
    <scope>NUCLEOTIDE SEQUENCE [LARGE SCALE GENOMIC DNA]</scope>
    <source>
        <strain evidence="7 8">TWA-58</strain>
    </source>
</reference>
<organism evidence="7 8">
    <name type="scientific">Oleiharenicola lentus</name>
    <dbReference type="NCBI Taxonomy" id="2508720"/>
    <lineage>
        <taxon>Bacteria</taxon>
        <taxon>Pseudomonadati</taxon>
        <taxon>Verrucomicrobiota</taxon>
        <taxon>Opitutia</taxon>
        <taxon>Opitutales</taxon>
        <taxon>Opitutaceae</taxon>
        <taxon>Oleiharenicola</taxon>
    </lineage>
</organism>
<feature type="transmembrane region" description="Helical" evidence="5">
    <location>
        <begin position="128"/>
        <end position="149"/>
    </location>
</feature>
<dbReference type="PANTHER" id="PTHR31247">
    <property type="entry name" value="TRANSMEMBRANE PROTEIN 198 FAMILY MEMBER"/>
    <property type="match status" value="1"/>
</dbReference>
<dbReference type="OrthoDB" id="196598at2"/>
<dbReference type="PANTHER" id="PTHR31247:SF5">
    <property type="entry name" value="DUF4203 DOMAIN-CONTAINING PROTEIN"/>
    <property type="match status" value="1"/>
</dbReference>
<feature type="transmembrane region" description="Helical" evidence="5">
    <location>
        <begin position="102"/>
        <end position="121"/>
    </location>
</feature>
<evidence type="ECO:0000256" key="3">
    <source>
        <dbReference type="ARBA" id="ARBA00022989"/>
    </source>
</evidence>
<dbReference type="RefSeq" id="WP_129046034.1">
    <property type="nucleotide sequence ID" value="NZ_SDHX01000001.1"/>
</dbReference>